<dbReference type="GO" id="GO:0016052">
    <property type="term" value="P:carbohydrate catabolic process"/>
    <property type="evidence" value="ECO:0007669"/>
    <property type="project" value="TreeGrafter"/>
</dbReference>
<dbReference type="GO" id="GO:0016998">
    <property type="term" value="P:cell wall macromolecule catabolic process"/>
    <property type="evidence" value="ECO:0007669"/>
    <property type="project" value="InterPro"/>
</dbReference>
<evidence type="ECO:0000256" key="2">
    <source>
        <dbReference type="ARBA" id="ARBA00010646"/>
    </source>
</evidence>
<dbReference type="GO" id="GO:0003796">
    <property type="term" value="F:lysozyme activity"/>
    <property type="evidence" value="ECO:0007669"/>
    <property type="project" value="UniProtKB-EC"/>
</dbReference>
<evidence type="ECO:0000256" key="5">
    <source>
        <dbReference type="ARBA" id="ARBA00023295"/>
    </source>
</evidence>
<accession>A0A8S5MDS4</accession>
<proteinExistence type="inferred from homology"/>
<comment type="catalytic activity">
    <reaction evidence="1">
        <text>Hydrolysis of (1-&gt;4)-beta-linkages between N-acetylmuramic acid and N-acetyl-D-glucosamine residues in a peptidoglycan and between N-acetyl-D-glucosamine residues in chitodextrins.</text>
        <dbReference type="EC" id="3.2.1.17"/>
    </reaction>
</comment>
<dbReference type="Gene3D" id="3.20.20.80">
    <property type="entry name" value="Glycosidases"/>
    <property type="match status" value="1"/>
</dbReference>
<dbReference type="InterPro" id="IPR002053">
    <property type="entry name" value="Glyco_hydro_25"/>
</dbReference>
<dbReference type="EC" id="3.2.1.17" evidence="3"/>
<keyword evidence="5" id="KW-0326">Glycosidase</keyword>
<comment type="similarity">
    <text evidence="2">Belongs to the glycosyl hydrolase 25 family.</text>
</comment>
<dbReference type="PROSITE" id="PS51904">
    <property type="entry name" value="GLYCOSYL_HYDROL_F25_2"/>
    <property type="match status" value="1"/>
</dbReference>
<evidence type="ECO:0000256" key="4">
    <source>
        <dbReference type="ARBA" id="ARBA00022801"/>
    </source>
</evidence>
<dbReference type="InterPro" id="IPR018077">
    <property type="entry name" value="Glyco_hydro_fam25_subgr"/>
</dbReference>
<dbReference type="EMBL" id="BK014883">
    <property type="protein sequence ID" value="DAD80320.1"/>
    <property type="molecule type" value="Genomic_DNA"/>
</dbReference>
<protein>
    <recommendedName>
        <fullName evidence="3">lysozyme</fullName>
        <ecNumber evidence="3">3.2.1.17</ecNumber>
    </recommendedName>
</protein>
<dbReference type="Pfam" id="PF01183">
    <property type="entry name" value="Glyco_hydro_25"/>
    <property type="match status" value="1"/>
</dbReference>
<evidence type="ECO:0000256" key="1">
    <source>
        <dbReference type="ARBA" id="ARBA00000632"/>
    </source>
</evidence>
<dbReference type="SUPFAM" id="SSF51445">
    <property type="entry name" value="(Trans)glycosidases"/>
    <property type="match status" value="1"/>
</dbReference>
<organism evidence="6">
    <name type="scientific">Siphoviridae sp. ctX581</name>
    <dbReference type="NCBI Taxonomy" id="2826365"/>
    <lineage>
        <taxon>Viruses</taxon>
        <taxon>Duplodnaviria</taxon>
        <taxon>Heunggongvirae</taxon>
        <taxon>Uroviricota</taxon>
        <taxon>Caudoviricetes</taxon>
    </lineage>
</organism>
<sequence>MKHGIDVADPYQRYITSEVVGDFVIVKATEYTTYKNPSMEKQLMIKPLKGLYHFATGGDVIAEANHFLNTVKPYIGKAILALDYEATALTMWGVSQVKQWLDYVYNKTGVKPYLYMSLATENAKNWSSVADKYPLWVAQYNNAGFYTPIYGYQPRKLNGSLKYWKEAKIFQYASYGILNGYTGRLDLNVCYDDWDTNEKAIDTGEDFEMTWHPYVRYDTKGIVKVNNEDGAPLYSNSNLTGDPVKKLDYGSSWQAFEQVGGAINLGGNQWVNSKDVIAKWNQLAYNTAASAIGIVIPENGMWTQNEMKPSQGIKYLKTGERYLIFGRTDKYLNVGGEADGKYASGDNMYIVL</sequence>
<dbReference type="InterPro" id="IPR017853">
    <property type="entry name" value="GH"/>
</dbReference>
<reference evidence="6" key="1">
    <citation type="journal article" date="2021" name="Proc. Natl. Acad. Sci. U.S.A.">
        <title>A Catalog of Tens of Thousands of Viruses from Human Metagenomes Reveals Hidden Associations with Chronic Diseases.</title>
        <authorList>
            <person name="Tisza M.J."/>
            <person name="Buck C.B."/>
        </authorList>
    </citation>
    <scope>NUCLEOTIDE SEQUENCE</scope>
    <source>
        <strain evidence="6">CtX581</strain>
    </source>
</reference>
<keyword evidence="4" id="KW-0378">Hydrolase</keyword>
<dbReference type="PANTHER" id="PTHR34135:SF2">
    <property type="entry name" value="LYSOZYME"/>
    <property type="match status" value="1"/>
</dbReference>
<name>A0A8S5MDS4_9CAUD</name>
<evidence type="ECO:0000313" key="6">
    <source>
        <dbReference type="EMBL" id="DAD80320.1"/>
    </source>
</evidence>
<dbReference type="SMART" id="SM00641">
    <property type="entry name" value="Glyco_25"/>
    <property type="match status" value="1"/>
</dbReference>
<dbReference type="PANTHER" id="PTHR34135">
    <property type="entry name" value="LYSOZYME"/>
    <property type="match status" value="1"/>
</dbReference>
<dbReference type="GO" id="GO:0009253">
    <property type="term" value="P:peptidoglycan catabolic process"/>
    <property type="evidence" value="ECO:0007669"/>
    <property type="project" value="InterPro"/>
</dbReference>
<evidence type="ECO:0000256" key="3">
    <source>
        <dbReference type="ARBA" id="ARBA00012732"/>
    </source>
</evidence>